<evidence type="ECO:0000313" key="2">
    <source>
        <dbReference type="Proteomes" id="UP001177021"/>
    </source>
</evidence>
<sequence>MDDIDVDMDNESTQNEIVGVNGDGSQPPIEDIPSVDPASLPPRQTKKRKPNANGPRKTSPAWESFTKLPETECPEATAACNYCGKRYLCDPKSHGTTNMLVHSRICPKNPQILSNDPSQTVLTLGHTLGAASHRFNAEACKTAISKFIILDEQPFRVVEGEGFKQLIRTLQPQYTIPSRYTVSRDCFKLYLEEKARLRALFRSDCSRVALTTDCWTSVQNLGYLVLTAHYIDNEWNYVKKIINFSVVPNHRGDTIGKQVEECLKKWGLRNVSTITVDNASSNDVAVGVLKRRINNMNGLVLDGEQLHFRCCSHILNLVVNDGLKTNELAISKIRTAVRFVRSSPQRLAKFKECVGFAGITCRKSLCLDVTTRWNSTYLMLESAEPFQVAFDKLDIEDPSYLEYFGAGSCPPNFDDWDKARAFMKFLKIFYDATKFFSTSTHVSIHAAFHHLFKINNELKLAIRDSDPVLSAMGKDMKLKYEKYWGNVLNMNDLIYFGVILDPCFKLRFFEYILPRMYNDQPELAEAVFTKVKTNLVKMFNWYASAHDHQNRNRPFSSGSSGLSMAGSSVSDEQLNVVRPQSGFKSYLKEMNSSVRKTELEKYLDAPNVDEEGDFDVLLWWKQNCLTYPLVSVMARDVFATPVSTVASESAFSTGGRVIDSFRSCLSPEMAEALICTQNWLLPSIKQFKDQISQEDLDASEKIVRELCESLASTSAGAAGPSTPAPDPFAAGSSSQSRPFGRD</sequence>
<organism evidence="1 2">
    <name type="scientific">Trifolium pratense</name>
    <name type="common">Red clover</name>
    <dbReference type="NCBI Taxonomy" id="57577"/>
    <lineage>
        <taxon>Eukaryota</taxon>
        <taxon>Viridiplantae</taxon>
        <taxon>Streptophyta</taxon>
        <taxon>Embryophyta</taxon>
        <taxon>Tracheophyta</taxon>
        <taxon>Spermatophyta</taxon>
        <taxon>Magnoliopsida</taxon>
        <taxon>eudicotyledons</taxon>
        <taxon>Gunneridae</taxon>
        <taxon>Pentapetalae</taxon>
        <taxon>rosids</taxon>
        <taxon>fabids</taxon>
        <taxon>Fabales</taxon>
        <taxon>Fabaceae</taxon>
        <taxon>Papilionoideae</taxon>
        <taxon>50 kb inversion clade</taxon>
        <taxon>NPAAA clade</taxon>
        <taxon>Hologalegina</taxon>
        <taxon>IRL clade</taxon>
        <taxon>Trifolieae</taxon>
        <taxon>Trifolium</taxon>
    </lineage>
</organism>
<reference evidence="1" key="1">
    <citation type="submission" date="2023-10" db="EMBL/GenBank/DDBJ databases">
        <authorList>
            <person name="Rodriguez Cubillos JULIANA M."/>
            <person name="De Vega J."/>
        </authorList>
    </citation>
    <scope>NUCLEOTIDE SEQUENCE</scope>
</reference>
<proteinExistence type="predicted"/>
<dbReference type="EMBL" id="CASHSV030000013">
    <property type="protein sequence ID" value="CAJ2637308.1"/>
    <property type="molecule type" value="Genomic_DNA"/>
</dbReference>
<gene>
    <name evidence="1" type="ORF">MILVUS5_LOCUS7680</name>
</gene>
<accession>A0ACB0IXG9</accession>
<dbReference type="Proteomes" id="UP001177021">
    <property type="component" value="Unassembled WGS sequence"/>
</dbReference>
<comment type="caution">
    <text evidence="1">The sequence shown here is derived from an EMBL/GenBank/DDBJ whole genome shotgun (WGS) entry which is preliminary data.</text>
</comment>
<evidence type="ECO:0000313" key="1">
    <source>
        <dbReference type="EMBL" id="CAJ2637308.1"/>
    </source>
</evidence>
<keyword evidence="2" id="KW-1185">Reference proteome</keyword>
<name>A0ACB0IXG9_TRIPR</name>
<protein>
    <submittedName>
        <fullName evidence="1">Uncharacterized protein</fullName>
    </submittedName>
</protein>